<evidence type="ECO:0000313" key="2">
    <source>
        <dbReference type="EMBL" id="CAA9585978.1"/>
    </source>
</evidence>
<dbReference type="EMBL" id="CADCWM010000972">
    <property type="protein sequence ID" value="CAA9585978.1"/>
    <property type="molecule type" value="Genomic_DNA"/>
</dbReference>
<sequence>MSTPAQRWGSTPPGSVPRADRIATRPSSPRPGVDEFAPRAAGIHRFPPLLLLPRAH</sequence>
<evidence type="ECO:0000256" key="1">
    <source>
        <dbReference type="SAM" id="MobiDB-lite"/>
    </source>
</evidence>
<feature type="compositionally biased region" description="Polar residues" evidence="1">
    <location>
        <begin position="1"/>
        <end position="13"/>
    </location>
</feature>
<gene>
    <name evidence="2" type="ORF">AVDCRST_MAG88-3945</name>
</gene>
<feature type="region of interest" description="Disordered" evidence="1">
    <location>
        <begin position="1"/>
        <end position="40"/>
    </location>
</feature>
<name>A0A6J4VQ86_9BACT</name>
<accession>A0A6J4VQ86</accession>
<organism evidence="2">
    <name type="scientific">uncultured Thermomicrobiales bacterium</name>
    <dbReference type="NCBI Taxonomy" id="1645740"/>
    <lineage>
        <taxon>Bacteria</taxon>
        <taxon>Pseudomonadati</taxon>
        <taxon>Thermomicrobiota</taxon>
        <taxon>Thermomicrobia</taxon>
        <taxon>Thermomicrobiales</taxon>
        <taxon>environmental samples</taxon>
    </lineage>
</organism>
<reference evidence="2" key="1">
    <citation type="submission" date="2020-02" db="EMBL/GenBank/DDBJ databases">
        <authorList>
            <person name="Meier V. D."/>
        </authorList>
    </citation>
    <scope>NUCLEOTIDE SEQUENCE</scope>
    <source>
        <strain evidence="2">AVDCRST_MAG88</strain>
    </source>
</reference>
<protein>
    <submittedName>
        <fullName evidence="2">Uncharacterized protein</fullName>
    </submittedName>
</protein>
<proteinExistence type="predicted"/>
<dbReference type="AlphaFoldDB" id="A0A6J4VQ86"/>